<sequence length="589" mass="67344">MQNIPKLPVPPLEETARRYLSWIAPFVDSSVLKEAEECVEELLSENGAGIFLQRKLEDFSQREDVANWLEPFWIEAYLSERRSLPLYSNNVFYKLALPPTSNEKEKIWRAASLCHWAGRFYNLVMQDELEPEWDHGQRLCMSQYKKLFGTTRIPRKSIDEIVSICDGEGSAVSRHITVIREGCMAFVDILDENGEVFPVERLASGFMHILKNINHREGIIGAGVFTALPREEWASIWEILEREELNRHTLNKLKSSLFVLSFDDASPRTLEDFTIKGLVGSGRNRWCDKSLDIIVFEDGQVGLTMEHTYLDGSVVVRLCSYLVSNVKKEQVGYFGAEDCLPWEKGVLLGDEELEGKLAEAEKWLESAKAKSFFRVVEQEDIGRTSLRLKGITPDAFCQMTLQLAQYKAMGKFVNSYETIMMRHYHHGRTEALRAVTFESKEFVRTMLDKLSSPNKKWEAYIRAQKKHKMRIALCKSAKGVERHLFGLKSIYDHGDMFGVTLKSPPSLFESRSWKILNHSTIATSTSSPDGLELVCYGPVVEDGFGGRYLVFDDKVFFCLSARKEQAETLEILSKSLMEAIIMTYRIANL</sequence>
<evidence type="ECO:0000256" key="5">
    <source>
        <dbReference type="RuleBase" id="RU003801"/>
    </source>
</evidence>
<evidence type="ECO:0000256" key="2">
    <source>
        <dbReference type="ARBA" id="ARBA00022679"/>
    </source>
</evidence>
<organism evidence="7 8">
    <name type="scientific">Thermovirga lienii (strain ATCC BAA-1197 / DSM 17291 / Cas60314)</name>
    <dbReference type="NCBI Taxonomy" id="580340"/>
    <lineage>
        <taxon>Bacteria</taxon>
        <taxon>Thermotogati</taxon>
        <taxon>Synergistota</taxon>
        <taxon>Synergistia</taxon>
        <taxon>Synergistales</taxon>
        <taxon>Thermovirgaceae</taxon>
        <taxon>Thermovirga</taxon>
    </lineage>
</organism>
<dbReference type="PANTHER" id="PTHR22589:SF29">
    <property type="entry name" value="MITOCHONDRIAL CARNITINE O-ACETYLTRANSFERASE-RELATED"/>
    <property type="match status" value="1"/>
</dbReference>
<feature type="active site" description="Proton acceptor" evidence="4">
    <location>
        <position position="307"/>
    </location>
</feature>
<accession>G7V780</accession>
<gene>
    <name evidence="7" type="ordered locus">Tlie_0379</name>
</gene>
<dbReference type="Gene3D" id="3.30.559.10">
    <property type="entry name" value="Chloramphenicol acetyltransferase-like domain"/>
    <property type="match status" value="1"/>
</dbReference>
<evidence type="ECO:0000259" key="6">
    <source>
        <dbReference type="Pfam" id="PF00755"/>
    </source>
</evidence>
<protein>
    <submittedName>
        <fullName evidence="7">Carnitine O-acetyltransferase</fullName>
        <ecNumber evidence="7">2.3.1.7</ecNumber>
    </submittedName>
</protein>
<dbReference type="HOGENOM" id="CLU_013513_5_4_0"/>
<dbReference type="PROSITE" id="PS00439">
    <property type="entry name" value="ACYLTRANSF_C_1"/>
    <property type="match status" value="1"/>
</dbReference>
<dbReference type="SUPFAM" id="SSF52777">
    <property type="entry name" value="CoA-dependent acyltransferases"/>
    <property type="match status" value="2"/>
</dbReference>
<proteinExistence type="inferred from homology"/>
<evidence type="ECO:0000256" key="4">
    <source>
        <dbReference type="PIRSR" id="PIRSR600542-1"/>
    </source>
</evidence>
<keyword evidence="3 5" id="KW-0012">Acyltransferase</keyword>
<reference evidence="7 8" key="2">
    <citation type="journal article" date="2012" name="Stand. Genomic Sci.">
        <title>Genome sequence of the moderately thermophilic, amino-acid-degrading and sulfur-reducing bacterium Thermovirga lienii type strain (Cas60314(T)).</title>
        <authorList>
            <person name="Goker M."/>
            <person name="Saunders E."/>
            <person name="Lapidus A."/>
            <person name="Nolan M."/>
            <person name="Lucas S."/>
            <person name="Hammon N."/>
            <person name="Deshpande S."/>
            <person name="Cheng J.F."/>
            <person name="Han C."/>
            <person name="Tapia R."/>
            <person name="Goodwin L.A."/>
            <person name="Pitluck S."/>
            <person name="Liolios K."/>
            <person name="Mavromatis K."/>
            <person name="Pagani I."/>
            <person name="Ivanova N."/>
            <person name="Mikhailova N."/>
            <person name="Pati A."/>
            <person name="Chen A."/>
            <person name="Palaniappan K."/>
            <person name="Land M."/>
            <person name="Chang Y.J."/>
            <person name="Jeffries C.D."/>
            <person name="Brambilla E.M."/>
            <person name="Rohde M."/>
            <person name="Spring S."/>
            <person name="Detter J.C."/>
            <person name="Woyke T."/>
            <person name="Bristow J."/>
            <person name="Eisen J.A."/>
            <person name="Markowitz V."/>
            <person name="Hugenholtz P."/>
            <person name="Kyrpides N.C."/>
            <person name="Klenk H.P."/>
        </authorList>
    </citation>
    <scope>NUCLEOTIDE SEQUENCE [LARGE SCALE GENOMIC DNA]</scope>
    <source>
        <strain evidence="8">ATCC BAA-1197 / DSM 17291 / Cas60314</strain>
    </source>
</reference>
<evidence type="ECO:0000256" key="3">
    <source>
        <dbReference type="ARBA" id="ARBA00023315"/>
    </source>
</evidence>
<dbReference type="AlphaFoldDB" id="G7V780"/>
<dbReference type="PANTHER" id="PTHR22589">
    <property type="entry name" value="CARNITINE O-ACYLTRANSFERASE"/>
    <property type="match status" value="1"/>
</dbReference>
<evidence type="ECO:0000256" key="1">
    <source>
        <dbReference type="ARBA" id="ARBA00005232"/>
    </source>
</evidence>
<dbReference type="KEGG" id="tli:Tlie_0379"/>
<dbReference type="Proteomes" id="UP000005868">
    <property type="component" value="Chromosome"/>
</dbReference>
<dbReference type="eggNOG" id="ENOG502Z7P4">
    <property type="taxonomic scope" value="Bacteria"/>
</dbReference>
<reference evidence="8" key="1">
    <citation type="submission" date="2011-10" db="EMBL/GenBank/DDBJ databases">
        <title>The complete genome of chromosome of Thermovirga lienii DSM 17291.</title>
        <authorList>
            <consortium name="US DOE Joint Genome Institute (JGI-PGF)"/>
            <person name="Lucas S."/>
            <person name="Copeland A."/>
            <person name="Lapidus A."/>
            <person name="Glavina del Rio T."/>
            <person name="Dalin E."/>
            <person name="Tice H."/>
            <person name="Bruce D."/>
            <person name="Goodwin L."/>
            <person name="Pitluck S."/>
            <person name="Peters L."/>
            <person name="Mikhailova N."/>
            <person name="Saunders E."/>
            <person name="Kyrpides N."/>
            <person name="Mavromatis K."/>
            <person name="Ivanova N."/>
            <person name="Last F.I."/>
            <person name="Brettin T."/>
            <person name="Detter J.C."/>
            <person name="Han C."/>
            <person name="Larimer F."/>
            <person name="Land M."/>
            <person name="Hauser L."/>
            <person name="Markowitz V."/>
            <person name="Cheng J.-F."/>
            <person name="Hugenholtz P."/>
            <person name="Woyke T."/>
            <person name="Wu D."/>
            <person name="Spring S."/>
            <person name="Schroeder M."/>
            <person name="Brambilla E.-M."/>
            <person name="Klenk H.-P."/>
            <person name="Eisen J.A."/>
        </authorList>
    </citation>
    <scope>NUCLEOTIDE SEQUENCE [LARGE SCALE GENOMIC DNA]</scope>
    <source>
        <strain evidence="8">ATCC BAA-1197 / DSM 17291 / Cas60314</strain>
    </source>
</reference>
<dbReference type="Pfam" id="PF00755">
    <property type="entry name" value="Carn_acyltransf"/>
    <property type="match status" value="1"/>
</dbReference>
<evidence type="ECO:0000313" key="8">
    <source>
        <dbReference type="Proteomes" id="UP000005868"/>
    </source>
</evidence>
<keyword evidence="8" id="KW-1185">Reference proteome</keyword>
<dbReference type="GO" id="GO:0004092">
    <property type="term" value="F:carnitine O-acetyltransferase activity"/>
    <property type="evidence" value="ECO:0007669"/>
    <property type="project" value="UniProtKB-EC"/>
</dbReference>
<comment type="similarity">
    <text evidence="1 5">Belongs to the carnitine/choline acetyltransferase family.</text>
</comment>
<dbReference type="InterPro" id="IPR042231">
    <property type="entry name" value="Cho/carn_acyl_trans_2"/>
</dbReference>
<dbReference type="Gene3D" id="3.30.559.70">
    <property type="entry name" value="Choline/Carnitine o-acyltransferase, domain 2"/>
    <property type="match status" value="1"/>
</dbReference>
<dbReference type="EC" id="2.3.1.7" evidence="7"/>
<dbReference type="InterPro" id="IPR023213">
    <property type="entry name" value="CAT-like_dom_sf"/>
</dbReference>
<dbReference type="EMBL" id="CP003096">
    <property type="protein sequence ID" value="AER66114.1"/>
    <property type="molecule type" value="Genomic_DNA"/>
</dbReference>
<dbReference type="PROSITE" id="PS00440">
    <property type="entry name" value="ACYLTRANSF_C_2"/>
    <property type="match status" value="1"/>
</dbReference>
<dbReference type="STRING" id="580340.Tlie_0379"/>
<name>G7V780_THELD</name>
<dbReference type="GO" id="GO:0009437">
    <property type="term" value="P:carnitine metabolic process"/>
    <property type="evidence" value="ECO:0007669"/>
    <property type="project" value="TreeGrafter"/>
</dbReference>
<evidence type="ECO:0000313" key="7">
    <source>
        <dbReference type="EMBL" id="AER66114.1"/>
    </source>
</evidence>
<feature type="domain" description="Choline/carnitine acyltransferase" evidence="6">
    <location>
        <begin position="7"/>
        <end position="573"/>
    </location>
</feature>
<dbReference type="OrthoDB" id="1456at2"/>
<dbReference type="InterPro" id="IPR039551">
    <property type="entry name" value="Cho/carn_acyl_trans"/>
</dbReference>
<keyword evidence="2 5" id="KW-0808">Transferase</keyword>
<dbReference type="InterPro" id="IPR000542">
    <property type="entry name" value="Carn_acyl_trans"/>
</dbReference>